<feature type="compositionally biased region" description="Low complexity" evidence="1">
    <location>
        <begin position="57"/>
        <end position="70"/>
    </location>
</feature>
<feature type="region of interest" description="Disordered" evidence="1">
    <location>
        <begin position="82"/>
        <end position="134"/>
    </location>
</feature>
<evidence type="ECO:0000313" key="2">
    <source>
        <dbReference type="EMBL" id="MFB6397693.1"/>
    </source>
</evidence>
<keyword evidence="3" id="KW-1185">Reference proteome</keyword>
<name>A0ABV5D0A6_9ACTN</name>
<dbReference type="Proteomes" id="UP001582793">
    <property type="component" value="Unassembled WGS sequence"/>
</dbReference>
<proteinExistence type="predicted"/>
<feature type="region of interest" description="Disordered" evidence="1">
    <location>
        <begin position="57"/>
        <end position="76"/>
    </location>
</feature>
<gene>
    <name evidence="2" type="ORF">AAFH96_32065</name>
</gene>
<evidence type="ECO:0000256" key="1">
    <source>
        <dbReference type="SAM" id="MobiDB-lite"/>
    </source>
</evidence>
<sequence>MRGRTQALRPIDRLLAAVLFTVLAITFVHGAASAAVPAGAIAQAHASIGAALFPLASSTGAGTDSDAGAGRATNRQWTYEELRRPAVEQVQLGNPTVPPEPEPEPLDLSRAAPPGARLPESPVGAQPGRAPPVG</sequence>
<reference evidence="2 3" key="1">
    <citation type="submission" date="2024-04" db="EMBL/GenBank/DDBJ databases">
        <title>Polymorphospora sp. isolated from Baiyangdian Lake in Xiong'an New Area.</title>
        <authorList>
            <person name="Zhang X."/>
            <person name="Liu J."/>
        </authorList>
    </citation>
    <scope>NUCLEOTIDE SEQUENCE [LARGE SCALE GENOMIC DNA]</scope>
    <source>
        <strain evidence="2 3">2-325</strain>
    </source>
</reference>
<dbReference type="EMBL" id="JBCGDC010000161">
    <property type="protein sequence ID" value="MFB6397693.1"/>
    <property type="molecule type" value="Genomic_DNA"/>
</dbReference>
<protein>
    <recommendedName>
        <fullName evidence="4">Secreted protein</fullName>
    </recommendedName>
</protein>
<evidence type="ECO:0008006" key="4">
    <source>
        <dbReference type="Google" id="ProtNLM"/>
    </source>
</evidence>
<evidence type="ECO:0000313" key="3">
    <source>
        <dbReference type="Proteomes" id="UP001582793"/>
    </source>
</evidence>
<accession>A0ABV5D0A6</accession>
<comment type="caution">
    <text evidence="2">The sequence shown here is derived from an EMBL/GenBank/DDBJ whole genome shotgun (WGS) entry which is preliminary data.</text>
</comment>
<organism evidence="2 3">
    <name type="scientific">Polymorphospora lycopeni</name>
    <dbReference type="NCBI Taxonomy" id="3140240"/>
    <lineage>
        <taxon>Bacteria</taxon>
        <taxon>Bacillati</taxon>
        <taxon>Actinomycetota</taxon>
        <taxon>Actinomycetes</taxon>
        <taxon>Micromonosporales</taxon>
        <taxon>Micromonosporaceae</taxon>
        <taxon>Polymorphospora</taxon>
    </lineage>
</organism>
<dbReference type="RefSeq" id="WP_357535932.1">
    <property type="nucleotide sequence ID" value="NZ_JBCGDC010000161.1"/>
</dbReference>